<dbReference type="InterPro" id="IPR006683">
    <property type="entry name" value="Thioestr_dom"/>
</dbReference>
<dbReference type="InterPro" id="IPR029069">
    <property type="entry name" value="HotDog_dom_sf"/>
</dbReference>
<comment type="similarity">
    <text evidence="1">Belongs to the thioesterase PaaI family.</text>
</comment>
<keyword evidence="2 5" id="KW-0378">Hydrolase</keyword>
<dbReference type="EMBL" id="JAUEIE010000002">
    <property type="protein sequence ID" value="MDN0021995.1"/>
    <property type="molecule type" value="Genomic_DNA"/>
</dbReference>
<dbReference type="Proteomes" id="UP001168478">
    <property type="component" value="Unassembled WGS sequence"/>
</dbReference>
<dbReference type="GO" id="GO:0005829">
    <property type="term" value="C:cytosol"/>
    <property type="evidence" value="ECO:0007669"/>
    <property type="project" value="TreeGrafter"/>
</dbReference>
<name>A0AAW7JTH7_9BACT</name>
<evidence type="ECO:0000313" key="4">
    <source>
        <dbReference type="EMBL" id="MDN0021995.1"/>
    </source>
</evidence>
<protein>
    <submittedName>
        <fullName evidence="5">PaaI family thioesterase</fullName>
        <ecNumber evidence="5">3.1.2.-</ecNumber>
    </submittedName>
</protein>
<dbReference type="EMBL" id="JAUEIF010000002">
    <property type="protein sequence ID" value="MDN0024612.1"/>
    <property type="molecule type" value="Genomic_DNA"/>
</dbReference>
<evidence type="ECO:0000256" key="2">
    <source>
        <dbReference type="ARBA" id="ARBA00022801"/>
    </source>
</evidence>
<evidence type="ECO:0000313" key="5">
    <source>
        <dbReference type="EMBL" id="MDN0024612.1"/>
    </source>
</evidence>
<dbReference type="Gene3D" id="3.10.129.10">
    <property type="entry name" value="Hotdog Thioesterase"/>
    <property type="match status" value="1"/>
</dbReference>
<reference evidence="5" key="1">
    <citation type="submission" date="2023-06" db="EMBL/GenBank/DDBJ databases">
        <authorList>
            <person name="Zeman M."/>
            <person name="Kubasova T."/>
            <person name="Jahodarova E."/>
            <person name="Nykrynova M."/>
            <person name="Rychlik I."/>
        </authorList>
    </citation>
    <scope>NUCLEOTIDE SEQUENCE</scope>
    <source>
        <strain evidence="5">ET15</strain>
        <strain evidence="4">ET37</strain>
    </source>
</reference>
<dbReference type="InterPro" id="IPR003736">
    <property type="entry name" value="PAAI_dom"/>
</dbReference>
<comment type="caution">
    <text evidence="5">The sequence shown here is derived from an EMBL/GenBank/DDBJ whole genome shotgun (WGS) entry which is preliminary data.</text>
</comment>
<dbReference type="SUPFAM" id="SSF54637">
    <property type="entry name" value="Thioesterase/thiol ester dehydrase-isomerase"/>
    <property type="match status" value="1"/>
</dbReference>
<feature type="domain" description="Thioesterase" evidence="3">
    <location>
        <begin position="47"/>
        <end position="122"/>
    </location>
</feature>
<dbReference type="PANTHER" id="PTHR43240">
    <property type="entry name" value="1,4-DIHYDROXY-2-NAPHTHOYL-COA THIOESTERASE 1"/>
    <property type="match status" value="1"/>
</dbReference>
<dbReference type="Pfam" id="PF03061">
    <property type="entry name" value="4HBT"/>
    <property type="match status" value="1"/>
</dbReference>
<accession>A0AAW7JTH7</accession>
<dbReference type="NCBIfam" id="TIGR00369">
    <property type="entry name" value="unchar_dom_1"/>
    <property type="match status" value="1"/>
</dbReference>
<gene>
    <name evidence="4" type="ORF">QVN81_03010</name>
    <name evidence="5" type="ORF">QVN84_03590</name>
</gene>
<dbReference type="EC" id="3.1.2.-" evidence="5"/>
<reference evidence="5" key="2">
    <citation type="submission" date="2023-08" db="EMBL/GenBank/DDBJ databases">
        <title>Identification and characterization of horizontal gene transfer across gut microbiota members of farm animals based on homology search.</title>
        <authorList>
            <person name="Schwarzerova J."/>
            <person name="Nykrynova M."/>
            <person name="Jureckova K."/>
            <person name="Cejkova D."/>
            <person name="Rychlik I."/>
        </authorList>
    </citation>
    <scope>NUCLEOTIDE SEQUENCE</scope>
    <source>
        <strain evidence="5">ET15</strain>
        <strain evidence="4">ET37</strain>
    </source>
</reference>
<evidence type="ECO:0000256" key="1">
    <source>
        <dbReference type="ARBA" id="ARBA00008324"/>
    </source>
</evidence>
<dbReference type="GO" id="GO:0061522">
    <property type="term" value="F:1,4-dihydroxy-2-naphthoyl-CoA thioesterase activity"/>
    <property type="evidence" value="ECO:0007669"/>
    <property type="project" value="TreeGrafter"/>
</dbReference>
<organism evidence="5 7">
    <name type="scientific">Leyella lascolaii</name>
    <dbReference type="NCBI Taxonomy" id="1776379"/>
    <lineage>
        <taxon>Bacteria</taxon>
        <taxon>Pseudomonadati</taxon>
        <taxon>Bacteroidota</taxon>
        <taxon>Bacteroidia</taxon>
        <taxon>Bacteroidales</taxon>
        <taxon>Prevotellaceae</taxon>
        <taxon>Leyella</taxon>
    </lineage>
</organism>
<evidence type="ECO:0000313" key="6">
    <source>
        <dbReference type="Proteomes" id="UP001167831"/>
    </source>
</evidence>
<proteinExistence type="inferred from homology"/>
<dbReference type="RefSeq" id="WP_021992100.1">
    <property type="nucleotide sequence ID" value="NZ_CALUKV010000014.1"/>
</dbReference>
<dbReference type="AlphaFoldDB" id="A0AAW7JTH7"/>
<evidence type="ECO:0000313" key="7">
    <source>
        <dbReference type="Proteomes" id="UP001168478"/>
    </source>
</evidence>
<dbReference type="PANTHER" id="PTHR43240:SF5">
    <property type="entry name" value="1,4-DIHYDROXY-2-NAPHTHOYL-COA THIOESTERASE 1"/>
    <property type="match status" value="1"/>
</dbReference>
<dbReference type="CDD" id="cd03443">
    <property type="entry name" value="PaaI_thioesterase"/>
    <property type="match status" value="1"/>
</dbReference>
<dbReference type="Proteomes" id="UP001167831">
    <property type="component" value="Unassembled WGS sequence"/>
</dbReference>
<keyword evidence="6" id="KW-1185">Reference proteome</keyword>
<sequence length="138" mass="15077">MDIEKLKRVRLEQDGLSKTLGMDFISTPEPDTCMARMKVGRHNRQVFGFLSGGATLALAENLAGIGSMALSPGKICLGINVTGNHMKAVLEGDTVTAYGRCIHKGRTLHLWHIELKNNAGELISSVEVTNFILNQRTK</sequence>
<evidence type="ECO:0000259" key="3">
    <source>
        <dbReference type="Pfam" id="PF03061"/>
    </source>
</evidence>